<feature type="region of interest" description="Disordered" evidence="15">
    <location>
        <begin position="350"/>
        <end position="436"/>
    </location>
</feature>
<protein>
    <recommendedName>
        <fullName evidence="14">sn-1-specific diacylglycerol lipase</fullName>
        <ecNumber evidence="14">3.1.1.116</ecNumber>
    </recommendedName>
</protein>
<evidence type="ECO:0000256" key="9">
    <source>
        <dbReference type="ARBA" id="ARBA00022963"/>
    </source>
</evidence>
<evidence type="ECO:0000313" key="17">
    <source>
        <dbReference type="EMBL" id="GAN07403.1"/>
    </source>
</evidence>
<evidence type="ECO:0000256" key="15">
    <source>
        <dbReference type="SAM" id="MobiDB-lite"/>
    </source>
</evidence>
<evidence type="ECO:0000256" key="3">
    <source>
        <dbReference type="ARBA" id="ARBA00022475"/>
    </source>
</evidence>
<keyword evidence="3" id="KW-1003">Cell membrane</keyword>
<proteinExistence type="predicted"/>
<evidence type="ECO:0000256" key="1">
    <source>
        <dbReference type="ARBA" id="ARBA00001913"/>
    </source>
</evidence>
<dbReference type="GO" id="GO:0016298">
    <property type="term" value="F:lipase activity"/>
    <property type="evidence" value="ECO:0007669"/>
    <property type="project" value="TreeGrafter"/>
</dbReference>
<evidence type="ECO:0000256" key="7">
    <source>
        <dbReference type="ARBA" id="ARBA00022801"/>
    </source>
</evidence>
<dbReference type="OrthoDB" id="438440at2759"/>
<evidence type="ECO:0000313" key="18">
    <source>
        <dbReference type="Proteomes" id="UP000053815"/>
    </source>
</evidence>
<evidence type="ECO:0000256" key="11">
    <source>
        <dbReference type="ARBA" id="ARBA00023098"/>
    </source>
</evidence>
<evidence type="ECO:0000256" key="5">
    <source>
        <dbReference type="ARBA" id="ARBA00022692"/>
    </source>
</evidence>
<dbReference type="GO" id="GO:0046872">
    <property type="term" value="F:metal ion binding"/>
    <property type="evidence" value="ECO:0007669"/>
    <property type="project" value="UniProtKB-KW"/>
</dbReference>
<evidence type="ECO:0000256" key="13">
    <source>
        <dbReference type="ARBA" id="ARBA00024531"/>
    </source>
</evidence>
<dbReference type="PANTHER" id="PTHR45792">
    <property type="entry name" value="DIACYLGLYCEROL LIPASE HOMOLOG-RELATED"/>
    <property type="match status" value="1"/>
</dbReference>
<accession>A0A0C9MYR7</accession>
<feature type="region of interest" description="Disordered" evidence="15">
    <location>
        <begin position="839"/>
        <end position="891"/>
    </location>
</feature>
<keyword evidence="18" id="KW-1185">Reference proteome</keyword>
<reference evidence="17" key="1">
    <citation type="submission" date="2014-09" db="EMBL/GenBank/DDBJ databases">
        <title>Draft genome sequence of an oleaginous Mucoromycotina fungus Mucor ambiguus NBRC6742.</title>
        <authorList>
            <person name="Takeda I."/>
            <person name="Yamane N."/>
            <person name="Morita T."/>
            <person name="Tamano K."/>
            <person name="Machida M."/>
            <person name="Baker S."/>
            <person name="Koike H."/>
        </authorList>
    </citation>
    <scope>NUCLEOTIDE SEQUENCE</scope>
    <source>
        <strain evidence="17">NBRC 6742</strain>
    </source>
</reference>
<sequence length="937" mass="106836">MSTSESDKGTLSTAPLLSRHASFLIKRKPTQLDSWLDAQHSRSLSVPDLHKLSREWELYQRSDAIAENRIIDTKMQIDLLNIRLDSKIKRPQIRLKMGPAQYYSKRSNTSTGDWNEGFIFVVSYHAQLFNTIEFDLYDKPHKHWPTTKHVGKAKLKISTLGGKTDVFVTFLPIYEYRSQRLLPSDVQPTLLETDVIDRTIVTKKTGDLNLIGSVQIRIRYHFQQPITTDERMPNKKVLPDQKEADDSQQQQNTLYAPEDVFHPLSVTTTNASATTYLSAHSATRMSSRRTSYGRGDLAQEERYVDDLFKNRLSNIMTAHIPESSESSLASYSSDSRKIKWGRRFHYTSRNSSVSSSFTPKSSSSNSIHRRTHDRHRHGKRIEWIKQLITPAKKLPNSSRGRRYGFSQNDSDDNHKFNPDDENTDTSSSMASTMSSSAPVTDRFAHGAKKKAQHIIDSVNFGDRDFATQWMQDSFEDVALSHPVVDKLIGLVVSKQTQAMVRAIIKTANSFGQGFRVTGIKLLKAALLIQKFYESLPRPPLQKPVTDSHLIDQACHYFSFALMAYGWRGLCYLGMYGQYVRGARDRRSNRLAIIRYLHLHPEDLLGYEYALRKGASFQPSYYVALDRPRRAIVLSIRGTWSLYDAITDLVCEYMPWKGGLVHSGMLASAQWFYTNIIPQIFRYIHHHGNELDHFIITGHSLGGGTASLLTMMVADHMDELKDLAGNPNFEMHCYNYAPSAVSSPDLCKKYEEHIHSFVCQDDVVGRLSYGTAMKLKELVLDMISAYGTLGGFRKTMADPKARKVCFDIIAQRRDKLNNVADSMYPSLYIPGKIIQIKRSKETRFASKSEEESQQQQQQQQQDAHPKERRGSTAVVGEVLSRHNIPGTSKTSYSLHYSDHQISNEMKLTKTCIEDHMIAAYHNAFEALREQHPSPYKDE</sequence>
<feature type="compositionally biased region" description="Basic and acidic residues" evidence="15">
    <location>
        <begin position="229"/>
        <end position="245"/>
    </location>
</feature>
<evidence type="ECO:0000259" key="16">
    <source>
        <dbReference type="Pfam" id="PF01764"/>
    </source>
</evidence>
<feature type="compositionally biased region" description="Low complexity" evidence="15">
    <location>
        <begin position="425"/>
        <end position="436"/>
    </location>
</feature>
<comment type="cofactor">
    <cofactor evidence="1">
        <name>Ca(2+)</name>
        <dbReference type="ChEBI" id="CHEBI:29108"/>
    </cofactor>
</comment>
<dbReference type="AlphaFoldDB" id="A0A0C9MYR7"/>
<organism evidence="17">
    <name type="scientific">Mucor ambiguus</name>
    <dbReference type="NCBI Taxonomy" id="91626"/>
    <lineage>
        <taxon>Eukaryota</taxon>
        <taxon>Fungi</taxon>
        <taxon>Fungi incertae sedis</taxon>
        <taxon>Mucoromycota</taxon>
        <taxon>Mucoromycotina</taxon>
        <taxon>Mucoromycetes</taxon>
        <taxon>Mucorales</taxon>
        <taxon>Mucorineae</taxon>
        <taxon>Mucoraceae</taxon>
        <taxon>Mucor</taxon>
    </lineage>
</organism>
<dbReference type="GO" id="GO:0019369">
    <property type="term" value="P:arachidonate metabolic process"/>
    <property type="evidence" value="ECO:0007669"/>
    <property type="project" value="TreeGrafter"/>
</dbReference>
<keyword evidence="9" id="KW-0442">Lipid degradation</keyword>
<keyword evidence="4" id="KW-0597">Phosphoprotein</keyword>
<feature type="compositionally biased region" description="Basic residues" evidence="15">
    <location>
        <begin position="367"/>
        <end position="379"/>
    </location>
</feature>
<dbReference type="PANTHER" id="PTHR45792:SF8">
    <property type="entry name" value="DIACYLGLYCEROL LIPASE-ALPHA"/>
    <property type="match status" value="1"/>
</dbReference>
<dbReference type="InterPro" id="IPR002921">
    <property type="entry name" value="Fungal_lipase-type"/>
</dbReference>
<comment type="catalytic activity">
    <reaction evidence="13">
        <text>a 1,2-diacyl-sn-glycerol + H2O = a 2-acylglycerol + a fatty acid + H(+)</text>
        <dbReference type="Rhea" id="RHEA:33275"/>
        <dbReference type="ChEBI" id="CHEBI:15377"/>
        <dbReference type="ChEBI" id="CHEBI:15378"/>
        <dbReference type="ChEBI" id="CHEBI:17389"/>
        <dbReference type="ChEBI" id="CHEBI:17815"/>
        <dbReference type="ChEBI" id="CHEBI:28868"/>
        <dbReference type="EC" id="3.1.1.116"/>
    </reaction>
    <physiologicalReaction direction="left-to-right" evidence="13">
        <dbReference type="Rhea" id="RHEA:33276"/>
    </physiologicalReaction>
</comment>
<feature type="compositionally biased region" description="Basic and acidic residues" evidence="15">
    <location>
        <begin position="839"/>
        <end position="849"/>
    </location>
</feature>
<dbReference type="SUPFAM" id="SSF53474">
    <property type="entry name" value="alpha/beta-Hydrolases"/>
    <property type="match status" value="1"/>
</dbReference>
<feature type="region of interest" description="Disordered" evidence="15">
    <location>
        <begin position="229"/>
        <end position="250"/>
    </location>
</feature>
<keyword evidence="8" id="KW-0106">Calcium</keyword>
<keyword evidence="7" id="KW-0378">Hydrolase</keyword>
<evidence type="ECO:0000256" key="10">
    <source>
        <dbReference type="ARBA" id="ARBA00022989"/>
    </source>
</evidence>
<comment type="subcellular location">
    <subcellularLocation>
        <location evidence="2">Cell membrane</location>
        <topology evidence="2">Multi-pass membrane protein</topology>
    </subcellularLocation>
</comment>
<evidence type="ECO:0000256" key="2">
    <source>
        <dbReference type="ARBA" id="ARBA00004651"/>
    </source>
</evidence>
<dbReference type="GO" id="GO:0046340">
    <property type="term" value="P:diacylglycerol catabolic process"/>
    <property type="evidence" value="ECO:0007669"/>
    <property type="project" value="TreeGrafter"/>
</dbReference>
<keyword evidence="12" id="KW-0472">Membrane</keyword>
<name>A0A0C9MYR7_9FUNG</name>
<dbReference type="CDD" id="cd00519">
    <property type="entry name" value="Lipase_3"/>
    <property type="match status" value="1"/>
</dbReference>
<gene>
    <name evidence="17" type="ORF">MAM1_0159d06900</name>
</gene>
<keyword evidence="11" id="KW-0443">Lipid metabolism</keyword>
<evidence type="ECO:0000256" key="12">
    <source>
        <dbReference type="ARBA" id="ARBA00023136"/>
    </source>
</evidence>
<keyword evidence="10" id="KW-1133">Transmembrane helix</keyword>
<evidence type="ECO:0000256" key="14">
    <source>
        <dbReference type="ARBA" id="ARBA00026104"/>
    </source>
</evidence>
<evidence type="ECO:0000256" key="6">
    <source>
        <dbReference type="ARBA" id="ARBA00022723"/>
    </source>
</evidence>
<keyword evidence="5" id="KW-0812">Transmembrane</keyword>
<evidence type="ECO:0000256" key="8">
    <source>
        <dbReference type="ARBA" id="ARBA00022837"/>
    </source>
</evidence>
<dbReference type="InterPro" id="IPR052214">
    <property type="entry name" value="DAG_Lipase-Related"/>
</dbReference>
<dbReference type="GO" id="GO:0005886">
    <property type="term" value="C:plasma membrane"/>
    <property type="evidence" value="ECO:0007669"/>
    <property type="project" value="UniProtKB-SubCell"/>
</dbReference>
<dbReference type="EMBL" id="DF836448">
    <property type="protein sequence ID" value="GAN07403.1"/>
    <property type="molecule type" value="Genomic_DNA"/>
</dbReference>
<dbReference type="Gene3D" id="3.40.50.1820">
    <property type="entry name" value="alpha/beta hydrolase"/>
    <property type="match status" value="1"/>
</dbReference>
<feature type="domain" description="Fungal lipase-type" evidence="16">
    <location>
        <begin position="632"/>
        <end position="767"/>
    </location>
</feature>
<dbReference type="EC" id="3.1.1.116" evidence="14"/>
<dbReference type="InterPro" id="IPR029058">
    <property type="entry name" value="AB_hydrolase_fold"/>
</dbReference>
<evidence type="ECO:0000256" key="4">
    <source>
        <dbReference type="ARBA" id="ARBA00022553"/>
    </source>
</evidence>
<dbReference type="Pfam" id="PF01764">
    <property type="entry name" value="Lipase_3"/>
    <property type="match status" value="1"/>
</dbReference>
<keyword evidence="6" id="KW-0479">Metal-binding</keyword>
<dbReference type="Proteomes" id="UP000053815">
    <property type="component" value="Unassembled WGS sequence"/>
</dbReference>
<feature type="compositionally biased region" description="Low complexity" evidence="15">
    <location>
        <begin position="350"/>
        <end position="366"/>
    </location>
</feature>